<feature type="transmembrane region" description="Helical" evidence="1">
    <location>
        <begin position="121"/>
        <end position="143"/>
    </location>
</feature>
<dbReference type="EMBL" id="AP011801">
    <property type="protein sequence ID" value="BAL58771.1"/>
    <property type="molecule type" value="Genomic_DNA"/>
</dbReference>
<name>H5SRQ4_ACEAU</name>
<feature type="transmembrane region" description="Helical" evidence="1">
    <location>
        <begin position="53"/>
        <end position="72"/>
    </location>
</feature>
<organism evidence="2">
    <name type="scientific">Acetithermum autotrophicum</name>
    <dbReference type="NCBI Taxonomy" id="1446466"/>
    <lineage>
        <taxon>Bacteria</taxon>
        <taxon>Candidatus Bipolaricaulota</taxon>
        <taxon>Candidatus Acetithermum</taxon>
    </lineage>
</organism>
<reference evidence="2" key="2">
    <citation type="journal article" date="2012" name="PLoS ONE">
        <title>A Deeply Branching Thermophilic Bacterium with an Ancient Acetyl-CoA Pathway Dominates a Subsurface Ecosystem.</title>
        <authorList>
            <person name="Takami H."/>
            <person name="Noguchi H."/>
            <person name="Takaki Y."/>
            <person name="Uchiyama I."/>
            <person name="Toyoda A."/>
            <person name="Nishi S."/>
            <person name="Chee G.-J."/>
            <person name="Arai W."/>
            <person name="Nunoura T."/>
            <person name="Itoh T."/>
            <person name="Hattori M."/>
            <person name="Takai K."/>
        </authorList>
    </citation>
    <scope>NUCLEOTIDE SEQUENCE</scope>
</reference>
<evidence type="ECO:0000313" key="2">
    <source>
        <dbReference type="EMBL" id="BAL58771.1"/>
    </source>
</evidence>
<feature type="transmembrane region" description="Helical" evidence="1">
    <location>
        <begin position="92"/>
        <end position="109"/>
    </location>
</feature>
<feature type="transmembrane region" description="Helical" evidence="1">
    <location>
        <begin position="194"/>
        <end position="213"/>
    </location>
</feature>
<proteinExistence type="predicted"/>
<keyword evidence="1" id="KW-1133">Transmembrane helix</keyword>
<accession>H5SRQ4</accession>
<feature type="transmembrane region" description="Helical" evidence="1">
    <location>
        <begin position="21"/>
        <end position="41"/>
    </location>
</feature>
<dbReference type="AlphaFoldDB" id="H5SRQ4"/>
<keyword evidence="1" id="KW-0472">Membrane</keyword>
<evidence type="ECO:0000256" key="1">
    <source>
        <dbReference type="SAM" id="Phobius"/>
    </source>
</evidence>
<sequence>MRGTRIVEALSRVELITPATWSVYVSYLVLTGIPLVLALPSSERIDALSEPRLSMLPIFATVSTVLFTIYALNFGPAHARLRRPPREIHTSVLAHVGFLMLLSLPYWTVFEGISGLSVARIAGALVYVVLYGACWALIGLAIGLRWPSEITQFNVKYALLIVSVIGTFFVLRPLNPFLVLSLWFGEGSLREQWGFLLLAYGSLVLGVSIFLRWTATLLNARDRDIITEGGTL</sequence>
<feature type="transmembrane region" description="Helical" evidence="1">
    <location>
        <begin position="155"/>
        <end position="174"/>
    </location>
</feature>
<keyword evidence="1" id="KW-0812">Transmembrane</keyword>
<protein>
    <submittedName>
        <fullName evidence="2">Uncharacterized protein</fullName>
    </submittedName>
</protein>
<reference evidence="2" key="1">
    <citation type="journal article" date="2005" name="Environ. Microbiol.">
        <title>Genetic and functional properties of uncultivated thermophilic crenarchaeotes from a subsurface gold mine as revealed by analysis of genome fragments.</title>
        <authorList>
            <person name="Nunoura T."/>
            <person name="Hirayama H."/>
            <person name="Takami H."/>
            <person name="Oida H."/>
            <person name="Nishi S."/>
            <person name="Shimamura S."/>
            <person name="Suzuki Y."/>
            <person name="Inagaki F."/>
            <person name="Takai K."/>
            <person name="Nealson K.H."/>
            <person name="Horikoshi K."/>
        </authorList>
    </citation>
    <scope>NUCLEOTIDE SEQUENCE</scope>
</reference>
<gene>
    <name evidence="2" type="ORF">HGMM_OP2C319</name>
</gene>